<keyword evidence="2" id="KW-1185">Reference proteome</keyword>
<gene>
    <name evidence="1" type="ORF">GIB67_018554</name>
</gene>
<accession>A0A7J7LW57</accession>
<protein>
    <submittedName>
        <fullName evidence="1">Uncharacterized protein</fullName>
    </submittedName>
</protein>
<proteinExistence type="predicted"/>
<dbReference type="AlphaFoldDB" id="A0A7J7LW57"/>
<evidence type="ECO:0000313" key="2">
    <source>
        <dbReference type="Proteomes" id="UP000541444"/>
    </source>
</evidence>
<reference evidence="1 2" key="1">
    <citation type="journal article" date="2020" name="IScience">
        <title>Genome Sequencing of the Endangered Kingdonia uniflora (Circaeasteraceae, Ranunculales) Reveals Potential Mechanisms of Evolutionary Specialization.</title>
        <authorList>
            <person name="Sun Y."/>
            <person name="Deng T."/>
            <person name="Zhang A."/>
            <person name="Moore M.J."/>
            <person name="Landis J.B."/>
            <person name="Lin N."/>
            <person name="Zhang H."/>
            <person name="Zhang X."/>
            <person name="Huang J."/>
            <person name="Zhang X."/>
            <person name="Sun H."/>
            <person name="Wang H."/>
        </authorList>
    </citation>
    <scope>NUCLEOTIDE SEQUENCE [LARGE SCALE GENOMIC DNA]</scope>
    <source>
        <strain evidence="1">TB1705</strain>
        <tissue evidence="1">Leaf</tissue>
    </source>
</reference>
<sequence>MRTYKDYVKNPKRVEGYIVNRYVFVEAILYCMEYIPNGRKGTHKRGRPTFMDDDANKNNLLTKATSFILKHLSTNRKYDIYLRDYMRASRHRGSTNLGKPLDYILLLREQEEYVVPEVAKRKLIKSANILWRNRKKTLRKKYDEWDTKEARKKNFLKKIRPEYWVRFVDLTSIEEVKASRERNKINRSALDWTCLHSSAYERWLKDSTWDPSCTCALLQSLKQLSKGKLEELRIKIEELTMSFEEASVFKSYPDIINLLVGDGKKLTAKDYLLQKKAKLSERDVSYIDLFGAYTIKTIIVYVLGIMFNHLNELPVVRVSTLIDHIDNFIRVQSLLIGLKSSKIDTNRIIQEDNEKRDNEKAKKCKIT</sequence>
<organism evidence="1 2">
    <name type="scientific">Kingdonia uniflora</name>
    <dbReference type="NCBI Taxonomy" id="39325"/>
    <lineage>
        <taxon>Eukaryota</taxon>
        <taxon>Viridiplantae</taxon>
        <taxon>Streptophyta</taxon>
        <taxon>Embryophyta</taxon>
        <taxon>Tracheophyta</taxon>
        <taxon>Spermatophyta</taxon>
        <taxon>Magnoliopsida</taxon>
        <taxon>Ranunculales</taxon>
        <taxon>Circaeasteraceae</taxon>
        <taxon>Kingdonia</taxon>
    </lineage>
</organism>
<evidence type="ECO:0000313" key="1">
    <source>
        <dbReference type="EMBL" id="KAF6146901.1"/>
    </source>
</evidence>
<comment type="caution">
    <text evidence="1">The sequence shown here is derived from an EMBL/GenBank/DDBJ whole genome shotgun (WGS) entry which is preliminary data.</text>
</comment>
<name>A0A7J7LW57_9MAGN</name>
<dbReference type="OrthoDB" id="1722225at2759"/>
<dbReference type="Proteomes" id="UP000541444">
    <property type="component" value="Unassembled WGS sequence"/>
</dbReference>
<dbReference type="EMBL" id="JACGCM010001954">
    <property type="protein sequence ID" value="KAF6146901.1"/>
    <property type="molecule type" value="Genomic_DNA"/>
</dbReference>